<evidence type="ECO:0000313" key="2">
    <source>
        <dbReference type="EMBL" id="ELU09887.1"/>
    </source>
</evidence>
<dbReference type="HOGENOM" id="CLU_2256705_0_0_1"/>
<evidence type="ECO:0000313" key="4">
    <source>
        <dbReference type="Proteomes" id="UP000014760"/>
    </source>
</evidence>
<dbReference type="OrthoDB" id="5778218at2759"/>
<dbReference type="OMA" id="HWPADKH"/>
<feature type="non-terminal residue" evidence="2">
    <location>
        <position position="1"/>
    </location>
</feature>
<name>R7V0Y8_CAPTE</name>
<proteinExistence type="predicted"/>
<dbReference type="PROSITE" id="PS51788">
    <property type="entry name" value="CULT"/>
    <property type="match status" value="1"/>
</dbReference>
<dbReference type="InterPro" id="IPR034750">
    <property type="entry name" value="CULT"/>
</dbReference>
<evidence type="ECO:0000259" key="1">
    <source>
        <dbReference type="PROSITE" id="PS51788"/>
    </source>
</evidence>
<reference evidence="3" key="3">
    <citation type="submission" date="2015-06" db="UniProtKB">
        <authorList>
            <consortium name="EnsemblMetazoa"/>
        </authorList>
    </citation>
    <scope>IDENTIFICATION</scope>
</reference>
<dbReference type="EMBL" id="AMQN01006212">
    <property type="status" value="NOT_ANNOTATED_CDS"/>
    <property type="molecule type" value="Genomic_DNA"/>
</dbReference>
<protein>
    <recommendedName>
        <fullName evidence="1">CULT domain-containing protein</fullName>
    </recommendedName>
</protein>
<dbReference type="EnsemblMetazoa" id="CapteT128319">
    <property type="protein sequence ID" value="CapteP128319"/>
    <property type="gene ID" value="CapteG128319"/>
</dbReference>
<gene>
    <name evidence="2" type="ORF">CAPTEDRAFT_128319</name>
</gene>
<dbReference type="CDD" id="cd15777">
    <property type="entry name" value="CRBN_C_like"/>
    <property type="match status" value="1"/>
</dbReference>
<reference evidence="4" key="1">
    <citation type="submission" date="2012-12" db="EMBL/GenBank/DDBJ databases">
        <authorList>
            <person name="Hellsten U."/>
            <person name="Grimwood J."/>
            <person name="Chapman J.A."/>
            <person name="Shapiro H."/>
            <person name="Aerts A."/>
            <person name="Otillar R.P."/>
            <person name="Terry A.Y."/>
            <person name="Boore J.L."/>
            <person name="Simakov O."/>
            <person name="Marletaz F."/>
            <person name="Cho S.-J."/>
            <person name="Edsinger-Gonzales E."/>
            <person name="Havlak P."/>
            <person name="Kuo D.-H."/>
            <person name="Larsson T."/>
            <person name="Lv J."/>
            <person name="Arendt D."/>
            <person name="Savage R."/>
            <person name="Osoegawa K."/>
            <person name="de Jong P."/>
            <person name="Lindberg D.R."/>
            <person name="Seaver E.C."/>
            <person name="Weisblat D.A."/>
            <person name="Putnam N.H."/>
            <person name="Grigoriev I.V."/>
            <person name="Rokhsar D.S."/>
        </authorList>
    </citation>
    <scope>NUCLEOTIDE SEQUENCE</scope>
    <source>
        <strain evidence="4">I ESC-2004</strain>
    </source>
</reference>
<dbReference type="STRING" id="283909.R7V0Y8"/>
<organism evidence="2">
    <name type="scientific">Capitella teleta</name>
    <name type="common">Polychaete worm</name>
    <dbReference type="NCBI Taxonomy" id="283909"/>
    <lineage>
        <taxon>Eukaryota</taxon>
        <taxon>Metazoa</taxon>
        <taxon>Spiralia</taxon>
        <taxon>Lophotrochozoa</taxon>
        <taxon>Annelida</taxon>
        <taxon>Polychaeta</taxon>
        <taxon>Sedentaria</taxon>
        <taxon>Scolecida</taxon>
        <taxon>Capitellidae</taxon>
        <taxon>Capitella</taxon>
    </lineage>
</organism>
<dbReference type="Proteomes" id="UP000014760">
    <property type="component" value="Unassembled WGS sequence"/>
</dbReference>
<evidence type="ECO:0000313" key="3">
    <source>
        <dbReference type="EnsemblMetazoa" id="CapteP128319"/>
    </source>
</evidence>
<feature type="domain" description="CULT" evidence="1">
    <location>
        <begin position="9"/>
        <end position="104"/>
    </location>
</feature>
<accession>R7V0Y8</accession>
<dbReference type="AlphaFoldDB" id="R7V0Y8"/>
<dbReference type="Gene3D" id="2.170.150.20">
    <property type="entry name" value="Peptide methionine sulfoxide reductase"/>
    <property type="match status" value="1"/>
</dbReference>
<keyword evidence="4" id="KW-1185">Reference proteome</keyword>
<reference evidence="2 4" key="2">
    <citation type="journal article" date="2013" name="Nature">
        <title>Insights into bilaterian evolution from three spiralian genomes.</title>
        <authorList>
            <person name="Simakov O."/>
            <person name="Marletaz F."/>
            <person name="Cho S.J."/>
            <person name="Edsinger-Gonzales E."/>
            <person name="Havlak P."/>
            <person name="Hellsten U."/>
            <person name="Kuo D.H."/>
            <person name="Larsson T."/>
            <person name="Lv J."/>
            <person name="Arendt D."/>
            <person name="Savage R."/>
            <person name="Osoegawa K."/>
            <person name="de Jong P."/>
            <person name="Grimwood J."/>
            <person name="Chapman J.A."/>
            <person name="Shapiro H."/>
            <person name="Aerts A."/>
            <person name="Otillar R.P."/>
            <person name="Terry A.Y."/>
            <person name="Boore J.L."/>
            <person name="Grigoriev I.V."/>
            <person name="Lindberg D.R."/>
            <person name="Seaver E.C."/>
            <person name="Weisblat D.A."/>
            <person name="Putnam N.H."/>
            <person name="Rokhsar D.S."/>
        </authorList>
    </citation>
    <scope>NUCLEOTIDE SEQUENCE</scope>
    <source>
        <strain evidence="2 4">I ESC-2004</strain>
    </source>
</reference>
<sequence>FLHLLMISPDCLLCRQCGHEVAIAKDLYPQPSKLAIGQRNDTILGVPGTLIQLLQNPHGKNFEVITTKRADVYKYDKAVVEYSWFEGFSWRLAVCPRCGAHLGW</sequence>
<dbReference type="EMBL" id="KB297837">
    <property type="protein sequence ID" value="ELU09887.1"/>
    <property type="molecule type" value="Genomic_DNA"/>
</dbReference>